<reference evidence="3 4" key="1">
    <citation type="submission" date="2017-04" db="EMBL/GenBank/DDBJ databases">
        <title>Complete Genome Sequence of Streptomyces gilvosporeus F607, a Capable Producer of Natamycin.</title>
        <authorList>
            <person name="Zong G."/>
            <person name="Zhong C."/>
            <person name="Fu J."/>
            <person name="Qin R."/>
            <person name="Cao G."/>
        </authorList>
    </citation>
    <scope>NUCLEOTIDE SEQUENCE [LARGE SCALE GENOMIC DNA]</scope>
    <source>
        <strain evidence="3 4">F607</strain>
    </source>
</reference>
<feature type="transmembrane region" description="Helical" evidence="2">
    <location>
        <begin position="207"/>
        <end position="237"/>
    </location>
</feature>
<protein>
    <recommendedName>
        <fullName evidence="5">ABC transporter permease</fullName>
    </recommendedName>
</protein>
<dbReference type="Proteomes" id="UP000192726">
    <property type="component" value="Chromosome"/>
</dbReference>
<feature type="transmembrane region" description="Helical" evidence="2">
    <location>
        <begin position="128"/>
        <end position="147"/>
    </location>
</feature>
<feature type="transmembrane region" description="Helical" evidence="2">
    <location>
        <begin position="288"/>
        <end position="311"/>
    </location>
</feature>
<dbReference type="AlphaFoldDB" id="A0A1V0U3D9"/>
<evidence type="ECO:0008006" key="5">
    <source>
        <dbReference type="Google" id="ProtNLM"/>
    </source>
</evidence>
<keyword evidence="2" id="KW-1133">Transmembrane helix</keyword>
<feature type="transmembrane region" description="Helical" evidence="2">
    <location>
        <begin position="331"/>
        <end position="354"/>
    </location>
</feature>
<keyword evidence="2" id="KW-0812">Transmembrane</keyword>
<dbReference type="EMBL" id="CP020569">
    <property type="protein sequence ID" value="ARF59580.1"/>
    <property type="molecule type" value="Genomic_DNA"/>
</dbReference>
<accession>A0A1V0U3D9</accession>
<dbReference type="KEGG" id="sgv:B1H19_20400"/>
<organism evidence="3 4">
    <name type="scientific">Streptomyces gilvosporeus</name>
    <dbReference type="NCBI Taxonomy" id="553510"/>
    <lineage>
        <taxon>Bacteria</taxon>
        <taxon>Bacillati</taxon>
        <taxon>Actinomycetota</taxon>
        <taxon>Actinomycetes</taxon>
        <taxon>Kitasatosporales</taxon>
        <taxon>Streptomycetaceae</taxon>
        <taxon>Streptomyces</taxon>
    </lineage>
</organism>
<dbReference type="STRING" id="553510.B1H19_20400"/>
<feature type="transmembrane region" description="Helical" evidence="2">
    <location>
        <begin position="257"/>
        <end position="281"/>
    </location>
</feature>
<proteinExistence type="predicted"/>
<sequence>MRPLRLPAPGHHPVPRRPRRAGRFPAFVRRSSARVAGPTRRPGKHLARGRLRRPAARGPPAGRHCGGARGRTEPHRDRPRHHPGPPHGATPHARRSLLLRPRSGAAVLNDALLRAYRSERIKALRPRVLIPLLAGTGAVSAIAAAAMVTLTSSPTTGTSGPLKPLQMVTSIVCLVLMAVAATSFTNEYRYGTWRNLLIRLPNRSQLLLGKVAGQVVLAVLVAVTTCLVTGATAWAAACLRHLDTSTWASGQAWLGSVSVALRVLAALVAATVYGAAAGLLLRSAGAALSVLFVWTLVGESVLTAFAAAQGWAVSAWLPGSALTRLASDAHWAPAALSVTAWCAVFLSGGIWYLIRTTRVT</sequence>
<gene>
    <name evidence="3" type="ORF">B1H19_20400</name>
</gene>
<keyword evidence="4" id="KW-1185">Reference proteome</keyword>
<evidence type="ECO:0000256" key="1">
    <source>
        <dbReference type="SAM" id="MobiDB-lite"/>
    </source>
</evidence>
<feature type="compositionally biased region" description="Basic residues" evidence="1">
    <location>
        <begin position="41"/>
        <end position="55"/>
    </location>
</feature>
<feature type="compositionally biased region" description="Basic residues" evidence="1">
    <location>
        <begin position="13"/>
        <end position="22"/>
    </location>
</feature>
<feature type="transmembrane region" description="Helical" evidence="2">
    <location>
        <begin position="167"/>
        <end position="186"/>
    </location>
</feature>
<name>A0A1V0U3D9_9ACTN</name>
<feature type="region of interest" description="Disordered" evidence="1">
    <location>
        <begin position="1"/>
        <end position="92"/>
    </location>
</feature>
<evidence type="ECO:0000313" key="4">
    <source>
        <dbReference type="Proteomes" id="UP000192726"/>
    </source>
</evidence>
<evidence type="ECO:0000313" key="3">
    <source>
        <dbReference type="EMBL" id="ARF59580.1"/>
    </source>
</evidence>
<keyword evidence="2" id="KW-0472">Membrane</keyword>
<dbReference type="Pfam" id="PF12730">
    <property type="entry name" value="ABC2_membrane_4"/>
    <property type="match status" value="1"/>
</dbReference>
<evidence type="ECO:0000256" key="2">
    <source>
        <dbReference type="SAM" id="Phobius"/>
    </source>
</evidence>